<dbReference type="InterPro" id="IPR034122">
    <property type="entry name" value="Retropepsin-like_bacterial"/>
</dbReference>
<keyword evidence="2" id="KW-0645">Protease</keyword>
<organism evidence="2 3">
    <name type="scientific">Aquimarina gracilis</name>
    <dbReference type="NCBI Taxonomy" id="874422"/>
    <lineage>
        <taxon>Bacteria</taxon>
        <taxon>Pseudomonadati</taxon>
        <taxon>Bacteroidota</taxon>
        <taxon>Flavobacteriia</taxon>
        <taxon>Flavobacteriales</taxon>
        <taxon>Flavobacteriaceae</taxon>
        <taxon>Aquimarina</taxon>
    </lineage>
</organism>
<name>A0ABU6A0E6_9FLAO</name>
<dbReference type="InterPro" id="IPR001478">
    <property type="entry name" value="PDZ"/>
</dbReference>
<sequence length="402" mass="44547">MRTLIKIAPFILLLTSCGGSKLENLLKSGNIASQEFSVTIPFEYKQGLMVIKATINDKEYDFILDTGASNVLSKELHKELGLKILDSEVVYGAHGTGQELEYTKVNTINIGGVDFQNTIAAIHDLNAVTEIACMDVDGIIGANLMRQAVWDFDFKNQKITITNAETSLDIPANHKEVKFFVGYQGTPSIITTVNGMRVLNNRIDTGYTGSLSLSRIEFQKLRNKNKLAKYVTGNGSASVGVYGAGKPTVFYRGLVDNMRFGNLELDNTVISFSGANSKLIGINFLKKYRVIFNWNTQRIKLIETQPYKNTTVNTYGFGPSFKEDKLYIKYIIEGSSAQKNGLEIGDQILAIDDADYTTITQNQWCTTLKNGLVDASKKAINITIQRDSVINKLNVDKTIVLQ</sequence>
<dbReference type="CDD" id="cd05483">
    <property type="entry name" value="retropepsin_like_bacteria"/>
    <property type="match status" value="1"/>
</dbReference>
<proteinExistence type="predicted"/>
<dbReference type="Gene3D" id="2.40.70.10">
    <property type="entry name" value="Acid Proteases"/>
    <property type="match status" value="2"/>
</dbReference>
<dbReference type="PROSITE" id="PS51257">
    <property type="entry name" value="PROKAR_LIPOPROTEIN"/>
    <property type="match status" value="1"/>
</dbReference>
<dbReference type="PROSITE" id="PS50106">
    <property type="entry name" value="PDZ"/>
    <property type="match status" value="1"/>
</dbReference>
<evidence type="ECO:0000313" key="2">
    <source>
        <dbReference type="EMBL" id="MEB3347557.1"/>
    </source>
</evidence>
<dbReference type="Pfam" id="PF13650">
    <property type="entry name" value="Asp_protease_2"/>
    <property type="match status" value="1"/>
</dbReference>
<keyword evidence="2" id="KW-0378">Hydrolase</keyword>
<dbReference type="SUPFAM" id="SSF50156">
    <property type="entry name" value="PDZ domain-like"/>
    <property type="match status" value="1"/>
</dbReference>
<accession>A0ABU6A0E6</accession>
<dbReference type="InterPro" id="IPR021109">
    <property type="entry name" value="Peptidase_aspartic_dom_sf"/>
</dbReference>
<dbReference type="Gene3D" id="2.30.42.10">
    <property type="match status" value="1"/>
</dbReference>
<dbReference type="RefSeq" id="WP_324181582.1">
    <property type="nucleotide sequence ID" value="NZ_BAABAW010000014.1"/>
</dbReference>
<gene>
    <name evidence="2" type="ORF">U6A24_18925</name>
</gene>
<dbReference type="SUPFAM" id="SSF50630">
    <property type="entry name" value="Acid proteases"/>
    <property type="match status" value="1"/>
</dbReference>
<dbReference type="GO" id="GO:0008233">
    <property type="term" value="F:peptidase activity"/>
    <property type="evidence" value="ECO:0007669"/>
    <property type="project" value="UniProtKB-KW"/>
</dbReference>
<protein>
    <submittedName>
        <fullName evidence="2">Aspartyl protease family protein</fullName>
    </submittedName>
</protein>
<evidence type="ECO:0000259" key="1">
    <source>
        <dbReference type="PROSITE" id="PS50106"/>
    </source>
</evidence>
<dbReference type="SMART" id="SM00228">
    <property type="entry name" value="PDZ"/>
    <property type="match status" value="1"/>
</dbReference>
<dbReference type="InterPro" id="IPR036034">
    <property type="entry name" value="PDZ_sf"/>
</dbReference>
<feature type="domain" description="PDZ" evidence="1">
    <location>
        <begin position="301"/>
        <end position="370"/>
    </location>
</feature>
<reference evidence="2 3" key="1">
    <citation type="journal article" date="2013" name="Int. J. Syst. Evol. Microbiol.">
        <title>Aquimarina gracilis sp. nov., isolated from the gut microflora of a mussel, Mytilus coruscus, and emended description of Aquimarina spongiae.</title>
        <authorList>
            <person name="Park S.C."/>
            <person name="Choe H.N."/>
            <person name="Baik K.S."/>
            <person name="Seong C.N."/>
        </authorList>
    </citation>
    <scope>NUCLEOTIDE SEQUENCE [LARGE SCALE GENOMIC DNA]</scope>
    <source>
        <strain evidence="2 3">PSC32</strain>
    </source>
</reference>
<evidence type="ECO:0000313" key="3">
    <source>
        <dbReference type="Proteomes" id="UP001327027"/>
    </source>
</evidence>
<keyword evidence="3" id="KW-1185">Reference proteome</keyword>
<comment type="caution">
    <text evidence="2">The sequence shown here is derived from an EMBL/GenBank/DDBJ whole genome shotgun (WGS) entry which is preliminary data.</text>
</comment>
<dbReference type="Pfam" id="PF00595">
    <property type="entry name" value="PDZ"/>
    <property type="match status" value="1"/>
</dbReference>
<dbReference type="GO" id="GO:0006508">
    <property type="term" value="P:proteolysis"/>
    <property type="evidence" value="ECO:0007669"/>
    <property type="project" value="UniProtKB-KW"/>
</dbReference>
<dbReference type="Proteomes" id="UP001327027">
    <property type="component" value="Unassembled WGS sequence"/>
</dbReference>
<dbReference type="EMBL" id="JAYKLX010000009">
    <property type="protein sequence ID" value="MEB3347557.1"/>
    <property type="molecule type" value="Genomic_DNA"/>
</dbReference>